<evidence type="ECO:0000256" key="1">
    <source>
        <dbReference type="SAM" id="MobiDB-lite"/>
    </source>
</evidence>
<keyword evidence="4" id="KW-1185">Reference proteome</keyword>
<feature type="chain" id="PRO_5045782941" evidence="2">
    <location>
        <begin position="19"/>
        <end position="353"/>
    </location>
</feature>
<keyword evidence="2" id="KW-0732">Signal</keyword>
<name>A0ABM7WWW7_9BACT</name>
<organism evidence="3 4">
    <name type="scientific">Anaeromyxobacter oryzae</name>
    <dbReference type="NCBI Taxonomy" id="2918170"/>
    <lineage>
        <taxon>Bacteria</taxon>
        <taxon>Pseudomonadati</taxon>
        <taxon>Myxococcota</taxon>
        <taxon>Myxococcia</taxon>
        <taxon>Myxococcales</taxon>
        <taxon>Cystobacterineae</taxon>
        <taxon>Anaeromyxobacteraceae</taxon>
        <taxon>Anaeromyxobacter</taxon>
    </lineage>
</organism>
<feature type="compositionally biased region" description="Pro residues" evidence="1">
    <location>
        <begin position="22"/>
        <end position="40"/>
    </location>
</feature>
<reference evidence="4" key="1">
    <citation type="journal article" date="2022" name="Int. J. Syst. Evol. Microbiol.">
        <title>Anaeromyxobacter oryzae sp. nov., Anaeromyxobacter diazotrophicus sp. nov. and Anaeromyxobacter paludicola sp. nov., isolated from paddy soils.</title>
        <authorList>
            <person name="Itoh H."/>
            <person name="Xu Z."/>
            <person name="Mise K."/>
            <person name="Masuda Y."/>
            <person name="Ushijima N."/>
            <person name="Hayakawa C."/>
            <person name="Shiratori Y."/>
            <person name="Senoo K."/>
        </authorList>
    </citation>
    <scope>NUCLEOTIDE SEQUENCE [LARGE SCALE GENOMIC DNA]</scope>
    <source>
        <strain evidence="4">Red232</strain>
    </source>
</reference>
<sequence length="353" mass="37755">MRRLALVLAVALALPAAAQDALPPPPPPPSDDVPLPPPPTGTTRLPASSDMPAGRTMPPYVPGRTERPASFGLTPVPIVRRAGTIGDGPVAFAGDAGAPLHPDEAYSHWRMSLASGVLGRFGGHQISDRRENPSTLIYLGGQADGLWTEGYGQSVRLRAKLMTGGEDEIFIPSDGEVEAAYMIGRPEFRFVIGRVEVARYPGLALQVLGQLATLPSVEGSIPLAGDRMRLYYYVSPVEMAYAYYYGDAHIRKVDPAPSETDGPAAATAGRLRYTTLLPPAVLFSLEGDVLKMWKKNDLMLSGEGSLGYSVLDGSVMFNVAVRWTSYTRRDRSAVDATANASDLKLMAVATLAF</sequence>
<evidence type="ECO:0000313" key="4">
    <source>
        <dbReference type="Proteomes" id="UP001162891"/>
    </source>
</evidence>
<proteinExistence type="predicted"/>
<feature type="signal peptide" evidence="2">
    <location>
        <begin position="1"/>
        <end position="18"/>
    </location>
</feature>
<protein>
    <submittedName>
        <fullName evidence="3">Uncharacterized protein</fullName>
    </submittedName>
</protein>
<dbReference type="Proteomes" id="UP001162891">
    <property type="component" value="Chromosome"/>
</dbReference>
<evidence type="ECO:0000313" key="3">
    <source>
        <dbReference type="EMBL" id="BDG03964.1"/>
    </source>
</evidence>
<accession>A0ABM7WWW7</accession>
<gene>
    <name evidence="3" type="ORF">AMOR_29600</name>
</gene>
<evidence type="ECO:0000256" key="2">
    <source>
        <dbReference type="SAM" id="SignalP"/>
    </source>
</evidence>
<dbReference type="EMBL" id="AP025591">
    <property type="protein sequence ID" value="BDG03964.1"/>
    <property type="molecule type" value="Genomic_DNA"/>
</dbReference>
<dbReference type="RefSeq" id="WP_248352339.1">
    <property type="nucleotide sequence ID" value="NZ_AP025591.1"/>
</dbReference>
<feature type="region of interest" description="Disordered" evidence="1">
    <location>
        <begin position="19"/>
        <end position="68"/>
    </location>
</feature>